<dbReference type="InterPro" id="IPR012338">
    <property type="entry name" value="Beta-lactam/transpept-like"/>
</dbReference>
<keyword evidence="3" id="KW-1185">Reference proteome</keyword>
<organism evidence="2 3">
    <name type="scientific">Renibacterium salmoninarum (strain ATCC 33209 / DSM 20767 / JCM 11484 / NBRC 15589 / NCIMB 2235)</name>
    <dbReference type="NCBI Taxonomy" id="288705"/>
    <lineage>
        <taxon>Bacteria</taxon>
        <taxon>Bacillati</taxon>
        <taxon>Actinomycetota</taxon>
        <taxon>Actinomycetes</taxon>
        <taxon>Micrococcales</taxon>
        <taxon>Micrococcaceae</taxon>
        <taxon>Renibacterium</taxon>
    </lineage>
</organism>
<dbReference type="Proteomes" id="UP000002007">
    <property type="component" value="Chromosome"/>
</dbReference>
<name>A9WQQ8_RENSM</name>
<dbReference type="EMBL" id="CP000910">
    <property type="protein sequence ID" value="ABY23615.1"/>
    <property type="molecule type" value="Genomic_DNA"/>
</dbReference>
<dbReference type="Pfam" id="PF00144">
    <property type="entry name" value="Beta-lactamase"/>
    <property type="match status" value="1"/>
</dbReference>
<dbReference type="KEGG" id="rsa:RSal33209_1882"/>
<dbReference type="eggNOG" id="COG1680">
    <property type="taxonomic scope" value="Bacteria"/>
</dbReference>
<dbReference type="STRING" id="288705.RSal33209_1882"/>
<sequence>MKQVSTTFVWNDELLLKDSFDEPTVSEPGTTFQYINTNPVVLGAIIKKITGNPWDVEVHRRISIPLGLGSVTNPADANHVAPAAKPYDRWGPISASDIYSNTLYSAAGALFGNIADLHTWGCALGSGLLLPPYLNAQRRVFASSGLGSGSIGYAYNSDGLAIGKNNGWVGHVGFGLGYEGSPCTTQKMPPQFQFCSTVTVQGFCELCNFSGNSSKSDSVRAAYGLLLLS</sequence>
<reference evidence="3" key="1">
    <citation type="journal article" date="2008" name="J. Bacteriol.">
        <title>Genome sequence of the fish pathogen Renibacterium salmoninarum suggests reductive evolution away from an environmental Arthrobacter ancestor.</title>
        <authorList>
            <person name="Wiens G.D."/>
            <person name="Rockey D.D."/>
            <person name="Wu Z."/>
            <person name="Chang J."/>
            <person name="Levy R."/>
            <person name="Crane S."/>
            <person name="Chen D.S."/>
            <person name="Capri G.R."/>
            <person name="Burnett J.R."/>
            <person name="Sudheesh P.S."/>
            <person name="Schipma M.J."/>
            <person name="Burd H."/>
            <person name="Bhattacharyya A."/>
            <person name="Rhodes L.D."/>
            <person name="Kaul R."/>
            <person name="Strom M.S."/>
        </authorList>
    </citation>
    <scope>NUCLEOTIDE SEQUENCE [LARGE SCALE GENOMIC DNA]</scope>
    <source>
        <strain evidence="3">ATCC 33209 / DSM 20767 / JCM 11484 / NBRC 15589 / NCIMB 2235</strain>
    </source>
</reference>
<feature type="domain" description="Beta-lactamase-related" evidence="1">
    <location>
        <begin position="13"/>
        <end position="176"/>
    </location>
</feature>
<accession>A9WQQ8</accession>
<dbReference type="SUPFAM" id="SSF56601">
    <property type="entry name" value="beta-lactamase/transpeptidase-like"/>
    <property type="match status" value="1"/>
</dbReference>
<evidence type="ECO:0000313" key="2">
    <source>
        <dbReference type="EMBL" id="ABY23615.1"/>
    </source>
</evidence>
<evidence type="ECO:0000313" key="3">
    <source>
        <dbReference type="Proteomes" id="UP000002007"/>
    </source>
</evidence>
<gene>
    <name evidence="2" type="ordered locus">RSal33209_1882</name>
</gene>
<dbReference type="RefSeq" id="WP_012245286.1">
    <property type="nucleotide sequence ID" value="NC_010168.1"/>
</dbReference>
<dbReference type="Gene3D" id="3.40.710.10">
    <property type="entry name" value="DD-peptidase/beta-lactamase superfamily"/>
    <property type="match status" value="1"/>
</dbReference>
<dbReference type="InterPro" id="IPR001466">
    <property type="entry name" value="Beta-lactam-related"/>
</dbReference>
<evidence type="ECO:0000259" key="1">
    <source>
        <dbReference type="Pfam" id="PF00144"/>
    </source>
</evidence>
<dbReference type="HOGENOM" id="CLU_1209009_0_0_11"/>
<protein>
    <submittedName>
        <fullName evidence="2">Putative peptidase</fullName>
    </submittedName>
</protein>
<dbReference type="AlphaFoldDB" id="A9WQQ8"/>
<proteinExistence type="predicted"/>